<evidence type="ECO:0000256" key="3">
    <source>
        <dbReference type="ARBA" id="ARBA00022723"/>
    </source>
</evidence>
<comment type="caution">
    <text evidence="8">The sequence shown here is derived from an EMBL/GenBank/DDBJ whole genome shotgun (WGS) entry which is preliminary data.</text>
</comment>
<accession>A0AAJ0D807</accession>
<evidence type="ECO:0000256" key="2">
    <source>
        <dbReference type="ARBA" id="ARBA00010617"/>
    </source>
</evidence>
<keyword evidence="3 6" id="KW-0479">Metal-binding</keyword>
<comment type="similarity">
    <text evidence="2 7">Belongs to the cytochrome P450 family.</text>
</comment>
<dbReference type="SUPFAM" id="SSF48264">
    <property type="entry name" value="Cytochrome P450"/>
    <property type="match status" value="1"/>
</dbReference>
<evidence type="ECO:0000256" key="5">
    <source>
        <dbReference type="ARBA" id="ARBA00023004"/>
    </source>
</evidence>
<evidence type="ECO:0000256" key="7">
    <source>
        <dbReference type="RuleBase" id="RU000461"/>
    </source>
</evidence>
<organism evidence="8 9">
    <name type="scientific">Extremus antarcticus</name>
    <dbReference type="NCBI Taxonomy" id="702011"/>
    <lineage>
        <taxon>Eukaryota</taxon>
        <taxon>Fungi</taxon>
        <taxon>Dikarya</taxon>
        <taxon>Ascomycota</taxon>
        <taxon>Pezizomycotina</taxon>
        <taxon>Dothideomycetes</taxon>
        <taxon>Dothideomycetidae</taxon>
        <taxon>Mycosphaerellales</taxon>
        <taxon>Extremaceae</taxon>
        <taxon>Extremus</taxon>
    </lineage>
</organism>
<comment type="cofactor">
    <cofactor evidence="1 6">
        <name>heme</name>
        <dbReference type="ChEBI" id="CHEBI:30413"/>
    </cofactor>
</comment>
<dbReference type="PRINTS" id="PR00385">
    <property type="entry name" value="P450"/>
</dbReference>
<feature type="binding site" description="axial binding residue" evidence="6">
    <location>
        <position position="426"/>
    </location>
    <ligand>
        <name>heme</name>
        <dbReference type="ChEBI" id="CHEBI:30413"/>
    </ligand>
    <ligandPart>
        <name>Fe</name>
        <dbReference type="ChEBI" id="CHEBI:18248"/>
    </ligandPart>
</feature>
<keyword evidence="6 7" id="KW-0349">Heme</keyword>
<keyword evidence="9" id="KW-1185">Reference proteome</keyword>
<dbReference type="PRINTS" id="PR00463">
    <property type="entry name" value="EP450I"/>
</dbReference>
<dbReference type="CDD" id="cd11059">
    <property type="entry name" value="CYP_fungal"/>
    <property type="match status" value="1"/>
</dbReference>
<evidence type="ECO:0000256" key="6">
    <source>
        <dbReference type="PIRSR" id="PIRSR602401-1"/>
    </source>
</evidence>
<dbReference type="PROSITE" id="PS00086">
    <property type="entry name" value="CYTOCHROME_P450"/>
    <property type="match status" value="1"/>
</dbReference>
<dbReference type="GO" id="GO:0016705">
    <property type="term" value="F:oxidoreductase activity, acting on paired donors, with incorporation or reduction of molecular oxygen"/>
    <property type="evidence" value="ECO:0007669"/>
    <property type="project" value="InterPro"/>
</dbReference>
<reference evidence="8" key="1">
    <citation type="submission" date="2023-04" db="EMBL/GenBank/DDBJ databases">
        <title>Black Yeasts Isolated from many extreme environments.</title>
        <authorList>
            <person name="Coleine C."/>
            <person name="Stajich J.E."/>
            <person name="Selbmann L."/>
        </authorList>
    </citation>
    <scope>NUCLEOTIDE SEQUENCE</scope>
    <source>
        <strain evidence="8">CCFEE 5312</strain>
    </source>
</reference>
<proteinExistence type="inferred from homology"/>
<keyword evidence="5 6" id="KW-0408">Iron</keyword>
<dbReference type="AlphaFoldDB" id="A0AAJ0D807"/>
<dbReference type="InterPro" id="IPR001128">
    <property type="entry name" value="Cyt_P450"/>
</dbReference>
<dbReference type="InterPro" id="IPR002401">
    <property type="entry name" value="Cyt_P450_E_grp-I"/>
</dbReference>
<dbReference type="GO" id="GO:0004497">
    <property type="term" value="F:monooxygenase activity"/>
    <property type="evidence" value="ECO:0007669"/>
    <property type="project" value="UniProtKB-KW"/>
</dbReference>
<dbReference type="Pfam" id="PF00067">
    <property type="entry name" value="p450"/>
    <property type="match status" value="1"/>
</dbReference>
<protein>
    <recommendedName>
        <fullName evidence="10">Cytochrome P450</fullName>
    </recommendedName>
</protein>
<evidence type="ECO:0000256" key="1">
    <source>
        <dbReference type="ARBA" id="ARBA00001971"/>
    </source>
</evidence>
<evidence type="ECO:0000256" key="4">
    <source>
        <dbReference type="ARBA" id="ARBA00023002"/>
    </source>
</evidence>
<gene>
    <name evidence="8" type="ORF">LTR09_009963</name>
</gene>
<dbReference type="EMBL" id="JAWDJX010000046">
    <property type="protein sequence ID" value="KAK3048654.1"/>
    <property type="molecule type" value="Genomic_DNA"/>
</dbReference>
<evidence type="ECO:0000313" key="9">
    <source>
        <dbReference type="Proteomes" id="UP001271007"/>
    </source>
</evidence>
<keyword evidence="7" id="KW-0503">Monooxygenase</keyword>
<dbReference type="InterPro" id="IPR017972">
    <property type="entry name" value="Cyt_P450_CS"/>
</dbReference>
<evidence type="ECO:0000313" key="8">
    <source>
        <dbReference type="EMBL" id="KAK3048654.1"/>
    </source>
</evidence>
<name>A0AAJ0D807_9PEZI</name>
<dbReference type="InterPro" id="IPR036396">
    <property type="entry name" value="Cyt_P450_sf"/>
</dbReference>
<dbReference type="InterPro" id="IPR050121">
    <property type="entry name" value="Cytochrome_P450_monoxygenase"/>
</dbReference>
<dbReference type="GO" id="GO:0005506">
    <property type="term" value="F:iron ion binding"/>
    <property type="evidence" value="ECO:0007669"/>
    <property type="project" value="InterPro"/>
</dbReference>
<keyword evidence="4 7" id="KW-0560">Oxidoreductase</keyword>
<dbReference type="PANTHER" id="PTHR24305">
    <property type="entry name" value="CYTOCHROME P450"/>
    <property type="match status" value="1"/>
</dbReference>
<dbReference type="Proteomes" id="UP001271007">
    <property type="component" value="Unassembled WGS sequence"/>
</dbReference>
<sequence length="481" mass="53844">MLKCQAAPFERVIEYLVRSLNNPLNKVPGPLYARFTNLPLKAAVISGRRIYHVHALHERYGPLVRIAPSEVAVADAQAFKLIHGVNSGFEKSPWYKDMVSIGREGVFTMANNKTHAARRRLLSRPFSKSHLRQHWEVVAKERVRLAVSQIRSEIVATGCADVLKWWTFMASDVSTHLMFGESFHTLEEGKVSDYIRKLQSALMGGGIGVELPLVRWIGRRLPFQICRDLWAANDYLMGYAKLAVSNMKSSQGKTNVFANMMTEAEKGERLDDEDVRIETQSLIVAGSETTSITLTYIVWAVLSRPDLQRRVEQELQTLQQDFGDADVEQLQLLNAVVEETLRLYGAAPGGLPRIVPAAGTTMRDLFLPRGTTVTTQAYTFHRDANIFPEPLEYIPERWMASNEDRHRVSDAAKAVYAPFGSGARTCLGVHLAYMELRMAAAACFRDCAGVRLAPSATPASMEMENFFLIAPAEHKCEITMP</sequence>
<evidence type="ECO:0008006" key="10">
    <source>
        <dbReference type="Google" id="ProtNLM"/>
    </source>
</evidence>
<dbReference type="PANTHER" id="PTHR24305:SF96">
    <property type="entry name" value="CYTOCHROME P450 MONOOXYGENASE STCB-RELATED"/>
    <property type="match status" value="1"/>
</dbReference>
<dbReference type="GO" id="GO:0020037">
    <property type="term" value="F:heme binding"/>
    <property type="evidence" value="ECO:0007669"/>
    <property type="project" value="InterPro"/>
</dbReference>
<dbReference type="Gene3D" id="1.10.630.10">
    <property type="entry name" value="Cytochrome P450"/>
    <property type="match status" value="1"/>
</dbReference>